<organism evidence="4 5">
    <name type="scientific">Agromyces cerinus subsp. cerinus</name>
    <dbReference type="NCBI Taxonomy" id="232089"/>
    <lineage>
        <taxon>Bacteria</taxon>
        <taxon>Bacillati</taxon>
        <taxon>Actinomycetota</taxon>
        <taxon>Actinomycetes</taxon>
        <taxon>Micrococcales</taxon>
        <taxon>Microbacteriaceae</taxon>
        <taxon>Agromyces</taxon>
    </lineage>
</organism>
<dbReference type="InterPro" id="IPR000421">
    <property type="entry name" value="FA58C"/>
</dbReference>
<dbReference type="OrthoDB" id="1095434at2"/>
<dbReference type="Gene3D" id="2.60.120.260">
    <property type="entry name" value="Galactose-binding domain-like"/>
    <property type="match status" value="1"/>
</dbReference>
<dbReference type="PROSITE" id="PS50022">
    <property type="entry name" value="FA58C_3"/>
    <property type="match status" value="1"/>
</dbReference>
<evidence type="ECO:0000259" key="3">
    <source>
        <dbReference type="PROSITE" id="PS50022"/>
    </source>
</evidence>
<dbReference type="Pfam" id="PF10633">
    <property type="entry name" value="NPCBM_assoc"/>
    <property type="match status" value="1"/>
</dbReference>
<dbReference type="InterPro" id="IPR004843">
    <property type="entry name" value="Calcineurin-like_PHP"/>
</dbReference>
<evidence type="ECO:0000313" key="5">
    <source>
        <dbReference type="Proteomes" id="UP000184699"/>
    </source>
</evidence>
<dbReference type="InterPro" id="IPR029052">
    <property type="entry name" value="Metallo-depent_PP-like"/>
</dbReference>
<feature type="region of interest" description="Disordered" evidence="1">
    <location>
        <begin position="23"/>
        <end position="45"/>
    </location>
</feature>
<dbReference type="Pfam" id="PF00149">
    <property type="entry name" value="Metallophos"/>
    <property type="match status" value="1"/>
</dbReference>
<dbReference type="EMBL" id="FSRJ01000002">
    <property type="protein sequence ID" value="SIN85867.1"/>
    <property type="molecule type" value="Genomic_DNA"/>
</dbReference>
<dbReference type="RefSeq" id="WP_084183753.1">
    <property type="nucleotide sequence ID" value="NZ_FSRJ01000002.1"/>
</dbReference>
<dbReference type="Proteomes" id="UP000184699">
    <property type="component" value="Unassembled WGS sequence"/>
</dbReference>
<accession>A0A1N6ES96</accession>
<dbReference type="STRING" id="232089.SAMN05443544_1413"/>
<feature type="signal peptide" evidence="2">
    <location>
        <begin position="1"/>
        <end position="27"/>
    </location>
</feature>
<dbReference type="InterPro" id="IPR008979">
    <property type="entry name" value="Galactose-bd-like_sf"/>
</dbReference>
<sequence length="906" mass="96303">MRTRIASACALLAVVAGVAVPTAAAQADGPPETPVFSQPGGRYTGPTTVELTAEQGAEIRYTLDGSTPTEASPEYTEPIAITETANLAAIAIVDGEASPAEIEGYLVKTDEQPLLSFFVMSDVHTSSLSEVNRGIWASHFDTLASIDPDPDLIVSNGDQINDNNWNTAADHQVVKTIFDENIARLGLEDTSILMTHGNHDVGNADMARYYGDWFPNASGGYSEKTFGDQTFLVVDTESYSGAQRTWLQGRLAALAAEPGALNRPVFVVGHRPTTSTVFDGAQSSNPALRADLALHPQVVFFSGHSHLNLNDERSIWQDSFTAVNDGSMSYTETPHDVYQRYGDALWEEMTIPTAQALHVEVYADRTEIDRINFAADEDRTYTNGVWGDYQSDSPFTSAGTLAGPTWTVRLDGGTAAEVRENFDYTSAERDTVAPTFDGTPEHLVVEGRDVLRVPAATDDESVYGYDVRVKDAATGALALPIRAGAKVLSDFQIAPRPSVLDIPLAIRNGRQVDAPVVGLTPGTNYVVDVTAVDMYGNRSQTKSVEFVGGEDAAALPARLKLSSTATEVIPGEATTVTTTVTNQSGTPMTEASVSLAVPDGWHALAATESRFAELADGATRAIDWVVVPPAGTAEGAHTVTAEASFTTADGPGSIVRRTSLTTILEGAVPRSRLSIAGVSSEEAPAEAAVNAIDGDPATLWHGAWSAAPAPTFPHWITIDLGSEHVLDGYRYLPRPLPATNGNLKDYEIHVSSDNVEWGDPVATGSFAAGAGWKQVDFAETSGRYIRLTGLSSQNGLQWGGGAEFLPMGRLAAQQPDVAVTTESRMAGKRVMLTVAVENRGAVPVDAKVITAYGIHEFDDVKPGKTVFHPFMTRQQAIEAGVAVAEVTAAVDGETVTRSVVSGYTAR</sequence>
<feature type="chain" id="PRO_5011958187" evidence="2">
    <location>
        <begin position="28"/>
        <end position="906"/>
    </location>
</feature>
<dbReference type="GO" id="GO:0005975">
    <property type="term" value="P:carbohydrate metabolic process"/>
    <property type="evidence" value="ECO:0007669"/>
    <property type="project" value="UniProtKB-ARBA"/>
</dbReference>
<evidence type="ECO:0000256" key="2">
    <source>
        <dbReference type="SAM" id="SignalP"/>
    </source>
</evidence>
<dbReference type="SUPFAM" id="SSF49785">
    <property type="entry name" value="Galactose-binding domain-like"/>
    <property type="match status" value="1"/>
</dbReference>
<gene>
    <name evidence="4" type="ORF">SAMN05443544_1413</name>
</gene>
<dbReference type="Gene3D" id="3.60.21.10">
    <property type="match status" value="1"/>
</dbReference>
<dbReference type="InterPro" id="IPR018905">
    <property type="entry name" value="A-galactase_NEW3"/>
</dbReference>
<name>A0A1N6ES96_9MICO</name>
<keyword evidence="2" id="KW-0732">Signal</keyword>
<dbReference type="InterPro" id="IPR013783">
    <property type="entry name" value="Ig-like_fold"/>
</dbReference>
<proteinExistence type="predicted"/>
<reference evidence="5" key="1">
    <citation type="submission" date="2016-11" db="EMBL/GenBank/DDBJ databases">
        <authorList>
            <person name="Varghese N."/>
            <person name="Submissions S."/>
        </authorList>
    </citation>
    <scope>NUCLEOTIDE SEQUENCE [LARGE SCALE GENOMIC DNA]</scope>
    <source>
        <strain evidence="5">DSM 8595</strain>
    </source>
</reference>
<dbReference type="Pfam" id="PF00754">
    <property type="entry name" value="F5_F8_type_C"/>
    <property type="match status" value="1"/>
</dbReference>
<dbReference type="SUPFAM" id="SSF56300">
    <property type="entry name" value="Metallo-dependent phosphatases"/>
    <property type="match status" value="1"/>
</dbReference>
<protein>
    <submittedName>
        <fullName evidence="4">Calcineurin-like phosphoesterase</fullName>
    </submittedName>
</protein>
<dbReference type="Gene3D" id="2.60.40.10">
    <property type="entry name" value="Immunoglobulins"/>
    <property type="match status" value="1"/>
</dbReference>
<dbReference type="Pfam" id="PF13290">
    <property type="entry name" value="CHB_HEX_C_1"/>
    <property type="match status" value="1"/>
</dbReference>
<dbReference type="AlphaFoldDB" id="A0A1N6ES96"/>
<dbReference type="InterPro" id="IPR059177">
    <property type="entry name" value="GH29D-like_dom"/>
</dbReference>
<evidence type="ECO:0000256" key="1">
    <source>
        <dbReference type="SAM" id="MobiDB-lite"/>
    </source>
</evidence>
<dbReference type="GO" id="GO:0016787">
    <property type="term" value="F:hydrolase activity"/>
    <property type="evidence" value="ECO:0007669"/>
    <property type="project" value="InterPro"/>
</dbReference>
<feature type="domain" description="F5/8 type C" evidence="3">
    <location>
        <begin position="655"/>
        <end position="787"/>
    </location>
</feature>
<keyword evidence="5" id="KW-1185">Reference proteome</keyword>
<evidence type="ECO:0000313" key="4">
    <source>
        <dbReference type="EMBL" id="SIN85867.1"/>
    </source>
</evidence>